<keyword evidence="1" id="KW-0732">Signal</keyword>
<organism evidence="2 3">
    <name type="scientific">Litoribacter ruber</name>
    <dbReference type="NCBI Taxonomy" id="702568"/>
    <lineage>
        <taxon>Bacteria</taxon>
        <taxon>Pseudomonadati</taxon>
        <taxon>Bacteroidota</taxon>
        <taxon>Cytophagia</taxon>
        <taxon>Cytophagales</taxon>
        <taxon>Cyclobacteriaceae</taxon>
        <taxon>Litoribacter</taxon>
    </lineage>
</organism>
<protein>
    <recommendedName>
        <fullName evidence="4">DUF4270 family protein</fullName>
    </recommendedName>
</protein>
<comment type="caution">
    <text evidence="2">The sequence shown here is derived from an EMBL/GenBank/DDBJ whole genome shotgun (WGS) entry which is preliminary data.</text>
</comment>
<evidence type="ECO:0008006" key="4">
    <source>
        <dbReference type="Google" id="ProtNLM"/>
    </source>
</evidence>
<feature type="signal peptide" evidence="1">
    <location>
        <begin position="1"/>
        <end position="20"/>
    </location>
</feature>
<dbReference type="PROSITE" id="PS51257">
    <property type="entry name" value="PROKAR_LIPOPROTEIN"/>
    <property type="match status" value="1"/>
</dbReference>
<name>A0AAP2CII3_9BACT</name>
<dbReference type="Proteomes" id="UP001319104">
    <property type="component" value="Unassembled WGS sequence"/>
</dbReference>
<dbReference type="EMBL" id="JAHCMY010000011">
    <property type="protein sequence ID" value="MBS9525373.1"/>
    <property type="molecule type" value="Genomic_DNA"/>
</dbReference>
<proteinExistence type="predicted"/>
<dbReference type="RefSeq" id="WP_213946233.1">
    <property type="nucleotide sequence ID" value="NZ_JAHCMY010000011.1"/>
</dbReference>
<dbReference type="Pfam" id="PF14092">
    <property type="entry name" value="DUF4270"/>
    <property type="match status" value="1"/>
</dbReference>
<feature type="chain" id="PRO_5042910743" description="DUF4270 family protein" evidence="1">
    <location>
        <begin position="21"/>
        <end position="437"/>
    </location>
</feature>
<keyword evidence="3" id="KW-1185">Reference proteome</keyword>
<accession>A0AAP2CII3</accession>
<evidence type="ECO:0000313" key="3">
    <source>
        <dbReference type="Proteomes" id="UP001319104"/>
    </source>
</evidence>
<reference evidence="2 3" key="1">
    <citation type="submission" date="2021-05" db="EMBL/GenBank/DDBJ databases">
        <authorList>
            <person name="Zhang Z.D."/>
            <person name="Osman G."/>
        </authorList>
    </citation>
    <scope>NUCLEOTIDE SEQUENCE [LARGE SCALE GENOMIC DNA]</scope>
    <source>
        <strain evidence="2 3">KCTC 32217</strain>
    </source>
</reference>
<evidence type="ECO:0000256" key="1">
    <source>
        <dbReference type="SAM" id="SignalP"/>
    </source>
</evidence>
<evidence type="ECO:0000313" key="2">
    <source>
        <dbReference type="EMBL" id="MBS9525373.1"/>
    </source>
</evidence>
<gene>
    <name evidence="2" type="ORF">KI659_15240</name>
</gene>
<dbReference type="InterPro" id="IPR025366">
    <property type="entry name" value="DUF4270"/>
</dbReference>
<dbReference type="AlphaFoldDB" id="A0AAP2CII3"/>
<sequence>MPAKLASVLSISLILASSCADPSDIGLELDPENNQIGVFYAEIPLSASMILMDSVNTTNHLMILAGGHQSDYFGTTESIGFTRMFIDTRADRPSENAVLDSVKFQFEIISPIGSSFAQDKTLQVHQLQEPIEDISYYNYDRLAFNPSPLATGTFRLTANRDTIVRTDVNEQFANQFFNDFKSGSNAFSDIFAFRNYFNGIAIQGDVNENTSLPVRVGPNTGMFFYYHNEGDTLPSTYTVSTSQSRRFNYVNNDRSGTPLESVQETFVPYEVGNIVGAKGNTGLLIRLDTSPIDAFLDTLQNVTFNQVTLEMAPLEETTEAMPPFRTNQMLFLNDDNQVEIGFEGNPLSVQNNERSQQIIGPDNTILPAFENPAGLEYVNGIQGFSVVMTSYLNAVFRSDLERRNLLIFPNEGYYNTLREYRVNTDNIKLKVYYSTTR</sequence>